<organism evidence="6 7">
    <name type="scientific">Parascedosporium putredinis</name>
    <dbReference type="NCBI Taxonomy" id="1442378"/>
    <lineage>
        <taxon>Eukaryota</taxon>
        <taxon>Fungi</taxon>
        <taxon>Dikarya</taxon>
        <taxon>Ascomycota</taxon>
        <taxon>Pezizomycotina</taxon>
        <taxon>Sordariomycetes</taxon>
        <taxon>Hypocreomycetidae</taxon>
        <taxon>Microascales</taxon>
        <taxon>Microascaceae</taxon>
        <taxon>Parascedosporium</taxon>
    </lineage>
</organism>
<dbReference type="PANTHER" id="PTHR16201:SF37">
    <property type="entry name" value="PQ-LOOP REPEAT-CONTAINING PROTEIN"/>
    <property type="match status" value="1"/>
</dbReference>
<comment type="subcellular location">
    <subcellularLocation>
        <location evidence="1">Membrane</location>
        <topology evidence="1">Multi-pass membrane protein</topology>
    </subcellularLocation>
</comment>
<evidence type="ECO:0000256" key="4">
    <source>
        <dbReference type="ARBA" id="ARBA00023136"/>
    </source>
</evidence>
<evidence type="ECO:0000256" key="2">
    <source>
        <dbReference type="ARBA" id="ARBA00022692"/>
    </source>
</evidence>
<evidence type="ECO:0000256" key="1">
    <source>
        <dbReference type="ARBA" id="ARBA00004141"/>
    </source>
</evidence>
<gene>
    <name evidence="6" type="ORF">PPNO1_LOCUS1943</name>
</gene>
<evidence type="ECO:0008006" key="8">
    <source>
        <dbReference type="Google" id="ProtNLM"/>
    </source>
</evidence>
<feature type="transmembrane region" description="Helical" evidence="5">
    <location>
        <begin position="98"/>
        <end position="118"/>
    </location>
</feature>
<evidence type="ECO:0000313" key="7">
    <source>
        <dbReference type="Proteomes" id="UP000838763"/>
    </source>
</evidence>
<dbReference type="AlphaFoldDB" id="A0A9P1GXK3"/>
<keyword evidence="3 5" id="KW-1133">Transmembrane helix</keyword>
<feature type="transmembrane region" description="Helical" evidence="5">
    <location>
        <begin position="68"/>
        <end position="86"/>
    </location>
</feature>
<evidence type="ECO:0000256" key="5">
    <source>
        <dbReference type="SAM" id="Phobius"/>
    </source>
</evidence>
<protein>
    <recommendedName>
        <fullName evidence="8">PQ loop repeat protein</fullName>
    </recommendedName>
</protein>
<feature type="transmembrane region" description="Helical" evidence="5">
    <location>
        <begin position="6"/>
        <end position="27"/>
    </location>
</feature>
<dbReference type="Gene3D" id="1.20.1280.290">
    <property type="match status" value="1"/>
</dbReference>
<dbReference type="SMART" id="SM00679">
    <property type="entry name" value="CTNS"/>
    <property type="match status" value="2"/>
</dbReference>
<proteinExistence type="predicted"/>
<dbReference type="PANTHER" id="PTHR16201">
    <property type="entry name" value="SEVEN TRANSMEMBRANE PROTEIN 1-RELATED"/>
    <property type="match status" value="1"/>
</dbReference>
<dbReference type="OrthoDB" id="407617at2759"/>
<keyword evidence="4 5" id="KW-0472">Membrane</keyword>
<dbReference type="GO" id="GO:0016020">
    <property type="term" value="C:membrane"/>
    <property type="evidence" value="ECO:0007669"/>
    <property type="project" value="UniProtKB-SubCell"/>
</dbReference>
<evidence type="ECO:0000256" key="3">
    <source>
        <dbReference type="ARBA" id="ARBA00022989"/>
    </source>
</evidence>
<dbReference type="InterPro" id="IPR051415">
    <property type="entry name" value="LAAT-1"/>
</dbReference>
<dbReference type="EMBL" id="CALLCH030000004">
    <property type="protein sequence ID" value="CAI4212176.1"/>
    <property type="molecule type" value="Genomic_DNA"/>
</dbReference>
<feature type="transmembrane region" description="Helical" evidence="5">
    <location>
        <begin position="130"/>
        <end position="150"/>
    </location>
</feature>
<comment type="caution">
    <text evidence="6">The sequence shown here is derived from an EMBL/GenBank/DDBJ whole genome shotgun (WGS) entry which is preliminary data.</text>
</comment>
<keyword evidence="7" id="KW-1185">Reference proteome</keyword>
<evidence type="ECO:0000313" key="6">
    <source>
        <dbReference type="EMBL" id="CAI4212176.1"/>
    </source>
</evidence>
<reference evidence="6" key="1">
    <citation type="submission" date="2022-11" db="EMBL/GenBank/DDBJ databases">
        <authorList>
            <person name="Scott C."/>
            <person name="Bruce N."/>
        </authorList>
    </citation>
    <scope>NUCLEOTIDE SEQUENCE</scope>
</reference>
<keyword evidence="2 5" id="KW-0812">Transmembrane</keyword>
<name>A0A9P1GXK3_9PEZI</name>
<dbReference type="InterPro" id="IPR006603">
    <property type="entry name" value="PQ-loop_rpt"/>
</dbReference>
<dbReference type="Proteomes" id="UP000838763">
    <property type="component" value="Unassembled WGS sequence"/>
</dbReference>
<dbReference type="Pfam" id="PF04193">
    <property type="entry name" value="PQ-loop"/>
    <property type="match status" value="2"/>
</dbReference>
<sequence>MDNPVAANILGTAGAVCWSIQLIPQIIKNYRLHSTKGLHHSMYISWAFAGIPSAPTTSRKILISRCSSVLCAAVIGGAETGLYFALRLGRRRGVEWPMILVAVLAAVLLAIGVLRYYWEIYKARSVQGISYMFVLVDAGGDLVSILAIVFSPRIDESYTVSPFLFESDSASRLHPFTAGCPSSDLDHFCACSETRIPIPPTQDGQFLFYIIISTPDVHGARSDWQGFPDLEPRVSVPLGDAGERKRLLQAEITYKT</sequence>
<accession>A0A9P1GXK3</accession>